<organism evidence="1 2">
    <name type="scientific">Ramazzottius varieornatus</name>
    <name type="common">Water bear</name>
    <name type="synonym">Tardigrade</name>
    <dbReference type="NCBI Taxonomy" id="947166"/>
    <lineage>
        <taxon>Eukaryota</taxon>
        <taxon>Metazoa</taxon>
        <taxon>Ecdysozoa</taxon>
        <taxon>Tardigrada</taxon>
        <taxon>Eutardigrada</taxon>
        <taxon>Parachela</taxon>
        <taxon>Hypsibioidea</taxon>
        <taxon>Ramazzottiidae</taxon>
        <taxon>Ramazzottius</taxon>
    </lineage>
</organism>
<protein>
    <recommendedName>
        <fullName evidence="3">DDE-1 domain-containing protein</fullName>
    </recommendedName>
</protein>
<proteinExistence type="predicted"/>
<dbReference type="GO" id="GO:0003676">
    <property type="term" value="F:nucleic acid binding"/>
    <property type="evidence" value="ECO:0007669"/>
    <property type="project" value="InterPro"/>
</dbReference>
<reference evidence="1 2" key="1">
    <citation type="journal article" date="2016" name="Nat. Commun.">
        <title>Extremotolerant tardigrade genome and improved radiotolerance of human cultured cells by tardigrade-unique protein.</title>
        <authorList>
            <person name="Hashimoto T."/>
            <person name="Horikawa D.D."/>
            <person name="Saito Y."/>
            <person name="Kuwahara H."/>
            <person name="Kozuka-Hata H."/>
            <person name="Shin-I T."/>
            <person name="Minakuchi Y."/>
            <person name="Ohishi K."/>
            <person name="Motoyama A."/>
            <person name="Aizu T."/>
            <person name="Enomoto A."/>
            <person name="Kondo K."/>
            <person name="Tanaka S."/>
            <person name="Hara Y."/>
            <person name="Koshikawa S."/>
            <person name="Sagara H."/>
            <person name="Miura T."/>
            <person name="Yokobori S."/>
            <person name="Miyagawa K."/>
            <person name="Suzuki Y."/>
            <person name="Kubo T."/>
            <person name="Oyama M."/>
            <person name="Kohara Y."/>
            <person name="Fujiyama A."/>
            <person name="Arakawa K."/>
            <person name="Katayama T."/>
            <person name="Toyoda A."/>
            <person name="Kunieda T."/>
        </authorList>
    </citation>
    <scope>NUCLEOTIDE SEQUENCE [LARGE SCALE GENOMIC DNA]</scope>
    <source>
        <strain evidence="1 2">YOKOZUNA-1</strain>
    </source>
</reference>
<dbReference type="Gene3D" id="3.30.420.10">
    <property type="entry name" value="Ribonuclease H-like superfamily/Ribonuclease H"/>
    <property type="match status" value="1"/>
</dbReference>
<gene>
    <name evidence="1" type="primary">RvY_03816-1</name>
    <name evidence="1" type="synonym">RvY_03816.1</name>
    <name evidence="1" type="ORF">RvY_03816</name>
</gene>
<evidence type="ECO:0008006" key="3">
    <source>
        <dbReference type="Google" id="ProtNLM"/>
    </source>
</evidence>
<comment type="caution">
    <text evidence="1">The sequence shown here is derived from an EMBL/GenBank/DDBJ whole genome shotgun (WGS) entry which is preliminary data.</text>
</comment>
<name>A0A1D1UPC9_RAMVA</name>
<dbReference type="OrthoDB" id="7477068at2759"/>
<evidence type="ECO:0000313" key="1">
    <source>
        <dbReference type="EMBL" id="GAU91589.1"/>
    </source>
</evidence>
<dbReference type="Proteomes" id="UP000186922">
    <property type="component" value="Unassembled WGS sequence"/>
</dbReference>
<accession>A0A1D1UPC9</accession>
<dbReference type="InterPro" id="IPR036397">
    <property type="entry name" value="RNaseH_sf"/>
</dbReference>
<dbReference type="EMBL" id="BDGG01000002">
    <property type="protein sequence ID" value="GAU91589.1"/>
    <property type="molecule type" value="Genomic_DNA"/>
</dbReference>
<dbReference type="AlphaFoldDB" id="A0A1D1UPC9"/>
<sequence length="297" mass="34276">MRITHCSNRKKDREWTVERCEDYMSKLQKLYTGGFLEKPEQVWNSDETAFDTSEMYDRVVARKGAKQIPSQFDGTEEGSVTILPCGNAVGIQLKFVDLYSGKVHVLSRLYDTHGLCYHAVNSSGYMDQVHFASYVKDEVFPAITELKTVIFVDGHFTHVNNLRLVRYCKKFFEATEKRVEILCLPAGQTNHLQPFEVSAFGGVKKKWEMYLRDRRLVEGGIVKTLIHQLSFLRESLKFYFRSNCQVTNDNLLSHVVKLWYRTEGCVDKYAFNVGKCLKSGFAKRPVSVFPRCDQEDS</sequence>
<evidence type="ECO:0000313" key="2">
    <source>
        <dbReference type="Proteomes" id="UP000186922"/>
    </source>
</evidence>
<keyword evidence="2" id="KW-1185">Reference proteome</keyword>